<keyword evidence="9 12" id="KW-0472">Membrane</keyword>
<keyword evidence="14" id="KW-1185">Reference proteome</keyword>
<proteinExistence type="predicted"/>
<evidence type="ECO:0000256" key="4">
    <source>
        <dbReference type="ARBA" id="ARBA00022723"/>
    </source>
</evidence>
<evidence type="ECO:0000256" key="8">
    <source>
        <dbReference type="ARBA" id="ARBA00023133"/>
    </source>
</evidence>
<name>A0ABS5DWV8_9BURK</name>
<feature type="transmembrane region" description="Helical" evidence="12">
    <location>
        <begin position="6"/>
        <end position="25"/>
    </location>
</feature>
<evidence type="ECO:0000256" key="1">
    <source>
        <dbReference type="ARBA" id="ARBA00004141"/>
    </source>
</evidence>
<evidence type="ECO:0000256" key="11">
    <source>
        <dbReference type="ARBA" id="ARBA00023444"/>
    </source>
</evidence>
<dbReference type="EMBL" id="JAGQDG010000003">
    <property type="protein sequence ID" value="MBQ0935564.1"/>
    <property type="molecule type" value="Genomic_DNA"/>
</dbReference>
<feature type="transmembrane region" description="Helical" evidence="12">
    <location>
        <begin position="108"/>
        <end position="127"/>
    </location>
</feature>
<keyword evidence="5 12" id="KW-1133">Transmembrane helix</keyword>
<feature type="transmembrane region" description="Helical" evidence="12">
    <location>
        <begin position="202"/>
        <end position="221"/>
    </location>
</feature>
<accession>A0ABS5DWV8</accession>
<feature type="transmembrane region" description="Helical" evidence="12">
    <location>
        <begin position="331"/>
        <end position="351"/>
    </location>
</feature>
<evidence type="ECO:0000313" key="13">
    <source>
        <dbReference type="EMBL" id="MBQ0935564.1"/>
    </source>
</evidence>
<comment type="subcellular location">
    <subcellularLocation>
        <location evidence="1">Membrane</location>
        <topology evidence="1">Multi-pass membrane protein</topology>
    </subcellularLocation>
</comment>
<dbReference type="PANTHER" id="PTHR35457:SF1">
    <property type="entry name" value="HEME A SYNTHASE"/>
    <property type="match status" value="1"/>
</dbReference>
<dbReference type="PANTHER" id="PTHR35457">
    <property type="entry name" value="HEME A SYNTHASE"/>
    <property type="match status" value="1"/>
</dbReference>
<dbReference type="InterPro" id="IPR003780">
    <property type="entry name" value="COX15/CtaA_fam"/>
</dbReference>
<evidence type="ECO:0000256" key="10">
    <source>
        <dbReference type="ARBA" id="ARBA00023157"/>
    </source>
</evidence>
<comment type="caution">
    <text evidence="13">The sequence shown here is derived from an EMBL/GenBank/DDBJ whole genome shotgun (WGS) entry which is preliminary data.</text>
</comment>
<evidence type="ECO:0000256" key="6">
    <source>
        <dbReference type="ARBA" id="ARBA00023002"/>
    </source>
</evidence>
<comment type="pathway">
    <text evidence="11">Porphyrin-containing compound metabolism.</text>
</comment>
<evidence type="ECO:0000256" key="12">
    <source>
        <dbReference type="SAM" id="Phobius"/>
    </source>
</evidence>
<feature type="transmembrane region" description="Helical" evidence="12">
    <location>
        <begin position="37"/>
        <end position="57"/>
    </location>
</feature>
<evidence type="ECO:0000313" key="14">
    <source>
        <dbReference type="Proteomes" id="UP000672097"/>
    </source>
</evidence>
<evidence type="ECO:0000256" key="9">
    <source>
        <dbReference type="ARBA" id="ARBA00023136"/>
    </source>
</evidence>
<gene>
    <name evidence="13" type="ORF">KAK11_09515</name>
</gene>
<keyword evidence="3 12" id="KW-0812">Transmembrane</keyword>
<keyword evidence="2" id="KW-1003">Cell membrane</keyword>
<keyword evidence="6" id="KW-0560">Oxidoreductase</keyword>
<dbReference type="RefSeq" id="WP_210808618.1">
    <property type="nucleotide sequence ID" value="NZ_JAGQDG010000003.1"/>
</dbReference>
<keyword evidence="7" id="KW-0408">Iron</keyword>
<evidence type="ECO:0000256" key="2">
    <source>
        <dbReference type="ARBA" id="ARBA00022475"/>
    </source>
</evidence>
<feature type="transmembrane region" description="Helical" evidence="12">
    <location>
        <begin position="163"/>
        <end position="182"/>
    </location>
</feature>
<dbReference type="InterPro" id="IPR050450">
    <property type="entry name" value="COX15/CtaA_HemeA_synthase"/>
</dbReference>
<organism evidence="13 14">
    <name type="scientific">Ideonella paludis</name>
    <dbReference type="NCBI Taxonomy" id="1233411"/>
    <lineage>
        <taxon>Bacteria</taxon>
        <taxon>Pseudomonadati</taxon>
        <taxon>Pseudomonadota</taxon>
        <taxon>Betaproteobacteria</taxon>
        <taxon>Burkholderiales</taxon>
        <taxon>Sphaerotilaceae</taxon>
        <taxon>Ideonella</taxon>
    </lineage>
</organism>
<keyword evidence="10" id="KW-1015">Disulfide bond</keyword>
<feature type="transmembrane region" description="Helical" evidence="12">
    <location>
        <begin position="305"/>
        <end position="325"/>
    </location>
</feature>
<feature type="transmembrane region" description="Helical" evidence="12">
    <location>
        <begin position="139"/>
        <end position="157"/>
    </location>
</feature>
<reference evidence="13 14" key="1">
    <citation type="submission" date="2021-04" db="EMBL/GenBank/DDBJ databases">
        <title>The genome sequence of type strain Ideonella paludis KCTC 32238.</title>
        <authorList>
            <person name="Liu Y."/>
        </authorList>
    </citation>
    <scope>NUCLEOTIDE SEQUENCE [LARGE SCALE GENOMIC DNA]</scope>
    <source>
        <strain evidence="13 14">KCTC 32238</strain>
    </source>
</reference>
<protein>
    <submittedName>
        <fullName evidence="13">COX15/CtaA family protein</fullName>
    </submittedName>
</protein>
<evidence type="ECO:0000256" key="7">
    <source>
        <dbReference type="ARBA" id="ARBA00023004"/>
    </source>
</evidence>
<feature type="transmembrane region" description="Helical" evidence="12">
    <location>
        <begin position="275"/>
        <end position="293"/>
    </location>
</feature>
<evidence type="ECO:0000256" key="3">
    <source>
        <dbReference type="ARBA" id="ARBA00022692"/>
    </source>
</evidence>
<keyword evidence="4" id="KW-0479">Metal-binding</keyword>
<dbReference type="Pfam" id="PF02628">
    <property type="entry name" value="COX15-CtaA"/>
    <property type="match status" value="1"/>
</dbReference>
<sequence>MDALTWARLLGLVLLMAAVPLAWIWARKPGASRAQRLIALTSLTLFLTFDLIVFGAFTRLSDSGLGCPDWPGCYGEVSPLAARDDIHAAQTAQPTGPVTWSKAWIEMIHRYLAMLVGALIVVMTALAWMERRRLQLSPWWATATLVWVLIQGLFGKYTVVLKLYPAIVTLHLLGGAVLLALLVRQREAYLGRALPLPAVTKAWVPVSLLAVFFQMALGGWVSTNYAVLACQGFPSCNGQWWPQMDFAAGFELLRELGRTAEGGFLPSAALVAIHWVHRLFALVVVALLLALAWGLHRAPDTRPWAFALVGLLLWQVGSGMANVVLQWPLLAALMHTAGAAAMVGVLTALWVRSRAAPLSIRSDVQTGSLQPLHSLP</sequence>
<dbReference type="Proteomes" id="UP000672097">
    <property type="component" value="Unassembled WGS sequence"/>
</dbReference>
<evidence type="ECO:0000256" key="5">
    <source>
        <dbReference type="ARBA" id="ARBA00022989"/>
    </source>
</evidence>
<keyword evidence="8" id="KW-0350">Heme biosynthesis</keyword>